<evidence type="ECO:0000313" key="5">
    <source>
        <dbReference type="EMBL" id="DAF88992.1"/>
    </source>
</evidence>
<name>A0A8S5U3F5_9CAUD</name>
<dbReference type="CDD" id="cd18793">
    <property type="entry name" value="SF2_C_SNF"/>
    <property type="match status" value="1"/>
</dbReference>
<keyword evidence="2" id="KW-1133">Transmembrane helix</keyword>
<dbReference type="Pfam" id="PF00176">
    <property type="entry name" value="SNF2-rel_dom"/>
    <property type="match status" value="1"/>
</dbReference>
<evidence type="ECO:0000259" key="3">
    <source>
        <dbReference type="PROSITE" id="PS51192"/>
    </source>
</evidence>
<feature type="domain" description="Helicase ATP-binding" evidence="3">
    <location>
        <begin position="33"/>
        <end position="199"/>
    </location>
</feature>
<dbReference type="GO" id="GO:0005524">
    <property type="term" value="F:ATP binding"/>
    <property type="evidence" value="ECO:0007669"/>
    <property type="project" value="InterPro"/>
</dbReference>
<dbReference type="PROSITE" id="PS51192">
    <property type="entry name" value="HELICASE_ATP_BIND_1"/>
    <property type="match status" value="1"/>
</dbReference>
<dbReference type="GO" id="GO:0016787">
    <property type="term" value="F:hydrolase activity"/>
    <property type="evidence" value="ECO:0007669"/>
    <property type="project" value="UniProtKB-KW"/>
</dbReference>
<dbReference type="CDD" id="cd17919">
    <property type="entry name" value="DEXHc_Snf"/>
    <property type="match status" value="1"/>
</dbReference>
<keyword evidence="2" id="KW-0472">Membrane</keyword>
<accession>A0A8S5U3F5</accession>
<evidence type="ECO:0000259" key="4">
    <source>
        <dbReference type="PROSITE" id="PS51194"/>
    </source>
</evidence>
<keyword evidence="2" id="KW-0812">Transmembrane</keyword>
<protein>
    <submittedName>
        <fullName evidence="5">Chromatin remodeling complex ATPase</fullName>
    </submittedName>
</protein>
<dbReference type="SMART" id="SM00487">
    <property type="entry name" value="DEXDc"/>
    <property type="match status" value="1"/>
</dbReference>
<keyword evidence="1" id="KW-0378">Hydrolase</keyword>
<feature type="transmembrane region" description="Helical" evidence="2">
    <location>
        <begin position="390"/>
        <end position="414"/>
    </location>
</feature>
<dbReference type="PANTHER" id="PTHR45766:SF6">
    <property type="entry name" value="SWI_SNF-RELATED MATRIX-ASSOCIATED ACTIN-DEPENDENT REGULATOR OF CHROMATIN SUBFAMILY A-LIKE PROTEIN 1"/>
    <property type="match status" value="1"/>
</dbReference>
<organism evidence="5">
    <name type="scientific">Siphoviridae sp. ctSA812</name>
    <dbReference type="NCBI Taxonomy" id="2825508"/>
    <lineage>
        <taxon>Viruses</taxon>
        <taxon>Duplodnaviria</taxon>
        <taxon>Heunggongvirae</taxon>
        <taxon>Uroviricota</taxon>
        <taxon>Caudoviricetes</taxon>
    </lineage>
</organism>
<dbReference type="SMART" id="SM00490">
    <property type="entry name" value="HELICc"/>
    <property type="match status" value="1"/>
</dbReference>
<proteinExistence type="predicted"/>
<dbReference type="InterPro" id="IPR000330">
    <property type="entry name" value="SNF2_N"/>
</dbReference>
<dbReference type="InterPro" id="IPR027417">
    <property type="entry name" value="P-loop_NTPase"/>
</dbReference>
<evidence type="ECO:0000256" key="1">
    <source>
        <dbReference type="ARBA" id="ARBA00022801"/>
    </source>
</evidence>
<dbReference type="EMBL" id="BK016000">
    <property type="protein sequence ID" value="DAF88992.1"/>
    <property type="molecule type" value="Genomic_DNA"/>
</dbReference>
<dbReference type="GO" id="GO:0031297">
    <property type="term" value="P:replication fork processing"/>
    <property type="evidence" value="ECO:0007669"/>
    <property type="project" value="TreeGrafter"/>
</dbReference>
<dbReference type="GO" id="GO:0006281">
    <property type="term" value="P:DNA repair"/>
    <property type="evidence" value="ECO:0007669"/>
    <property type="project" value="TreeGrafter"/>
</dbReference>
<dbReference type="SUPFAM" id="SSF52540">
    <property type="entry name" value="P-loop containing nucleoside triphosphate hydrolases"/>
    <property type="match status" value="2"/>
</dbReference>
<dbReference type="Pfam" id="PF00271">
    <property type="entry name" value="Helicase_C"/>
    <property type="match status" value="1"/>
</dbReference>
<dbReference type="InterPro" id="IPR049730">
    <property type="entry name" value="SNF2/RAD54-like_C"/>
</dbReference>
<dbReference type="PROSITE" id="PS51194">
    <property type="entry name" value="HELICASE_CTER"/>
    <property type="match status" value="1"/>
</dbReference>
<dbReference type="InterPro" id="IPR038718">
    <property type="entry name" value="SNF2-like_sf"/>
</dbReference>
<reference evidence="5" key="1">
    <citation type="journal article" date="2021" name="Proc. Natl. Acad. Sci. U.S.A.">
        <title>A Catalog of Tens of Thousands of Viruses from Human Metagenomes Reveals Hidden Associations with Chronic Diseases.</title>
        <authorList>
            <person name="Tisza M.J."/>
            <person name="Buck C.B."/>
        </authorList>
    </citation>
    <scope>NUCLEOTIDE SEQUENCE</scope>
    <source>
        <strain evidence="5">CtSA812</strain>
    </source>
</reference>
<dbReference type="Gene3D" id="3.40.50.300">
    <property type="entry name" value="P-loop containing nucleotide triphosphate hydrolases"/>
    <property type="match status" value="1"/>
</dbReference>
<evidence type="ECO:0000256" key="2">
    <source>
        <dbReference type="SAM" id="Phobius"/>
    </source>
</evidence>
<feature type="domain" description="Helicase C-terminal" evidence="4">
    <location>
        <begin position="325"/>
        <end position="471"/>
    </location>
</feature>
<sequence>MSENIELMMPIKAAPYDHQKKAFAFACDKFGVFDERLKSRGTALLMEMGTGKTIVSIAVAGCMYQYGKVNRVLVVAPLSILGVWQEEFEKFADFPYSLTILKGTSAKKKEQLTKLPDEGLQVVVVNYESAWRLEKELLAYNADLVIADEAHKLKENRTSQSKGMHHIGDKAKYKLLLTGTVITNRELDVFSQYRFLNPQIFGTSFYAFRNQYFDMGGYGNHTPIFRKWMTDDFLRKLHSVAFRVTKAECLDLPAITEEVRTVDLEKDAIKLYDSIEDESYAELDESEVTTANILTRLLRLSQITGGHLTDDDGVVNTVSRAKLDALSDIIDSAMAEDKKLVIMARFVPELDDIQELLEKKKIGYAVVRGGVKDRDNEIHRFQYDDKCRVFVGQIAAAGLGITLTAASTMVFYSLDYSMSNFEQAKARIHRAGQKENCHYIYLVCRGTVDRKVLYALRQKMNLAKILVDDYRKGRNPFKN</sequence>
<dbReference type="InterPro" id="IPR014001">
    <property type="entry name" value="Helicase_ATP-bd"/>
</dbReference>
<dbReference type="PANTHER" id="PTHR45766">
    <property type="entry name" value="DNA ANNEALING HELICASE AND ENDONUCLEASE ZRANB3 FAMILY MEMBER"/>
    <property type="match status" value="1"/>
</dbReference>
<dbReference type="InterPro" id="IPR001650">
    <property type="entry name" value="Helicase_C-like"/>
</dbReference>
<dbReference type="Gene3D" id="3.40.50.10810">
    <property type="entry name" value="Tandem AAA-ATPase domain"/>
    <property type="match status" value="1"/>
</dbReference>